<keyword evidence="2" id="KW-0276">Fatty acid metabolism</keyword>
<evidence type="ECO:0000259" key="4">
    <source>
        <dbReference type="Pfam" id="PF00501"/>
    </source>
</evidence>
<organism evidence="5 6">
    <name type="scientific">Sulfitobacter pontiacus</name>
    <dbReference type="NCBI Taxonomy" id="60137"/>
    <lineage>
        <taxon>Bacteria</taxon>
        <taxon>Pseudomonadati</taxon>
        <taxon>Pseudomonadota</taxon>
        <taxon>Alphaproteobacteria</taxon>
        <taxon>Rhodobacterales</taxon>
        <taxon>Roseobacteraceae</taxon>
        <taxon>Sulfitobacter</taxon>
    </lineage>
</organism>
<geneLocation type="plasmid" evidence="5 6">
    <name>pDSM110277_a</name>
</geneLocation>
<dbReference type="EC" id="6.2.1.3" evidence="5"/>
<dbReference type="InterPro" id="IPR000873">
    <property type="entry name" value="AMP-dep_synth/lig_dom"/>
</dbReference>
<dbReference type="GO" id="GO:0004467">
    <property type="term" value="F:long-chain fatty acid-CoA ligase activity"/>
    <property type="evidence" value="ECO:0007669"/>
    <property type="project" value="UniProtKB-EC"/>
</dbReference>
<dbReference type="PROSITE" id="PS00455">
    <property type="entry name" value="AMP_BINDING"/>
    <property type="match status" value="1"/>
</dbReference>
<sequence length="658" mass="73081">MVYSDPAVTQSETLPQVLLARALSEPSGLAERHKRLGIWREFTWANVLERVRALALGLESKGLKAGDSVMMIGENEPEHFWAEYAVQSLGGKVLSVYPDQTAEEILYLAQDSQTRVFLAQDQEQVDKCLEVADEYDGAIAIVYWDGSGLWGYDHPLLDSFESVSDAGRQIHDSDPTRFEEHVKRGKAEDTALLSYTSGTTGKPKGVVISYRYLFDNCSRVMGAIDIAPGTEYLTYISPAWVTEQIFGLSIGLIAPMVVNFPEGPEDVLTNIRELAVDALVFSPRQWENLASIVQARMLGAGKVRNAMYDWGMKVGRAVHVERLEGRSPSLAARLQLPLAEALVLHHLRDNLGLGKARNALSGGALMAPDVFRMFHAMGVKLRNVYGATEIGLLTAHVGDSYQLETSGSWMPSNTAYGEPLEYRVSPEGELQVRGGSGFGGYHGKPDKSAEVLTDDGWYETGDAVSMTNDGELLFFDRVKDMRRLANGHSYPPQFIETRLRYSPFIKDLMTLGDETRDFVSALINIDMEVLGRWAEENKISFSTYTDLSQKPEILDLIKGEVARINTLLPEGSRVARFANFPKELDPDEGELTRSRKLRRAFLEERYEKLVQAIYDGKAETDLEIAVTYQDGRQGVLKATVRVSDVENASKAAGRQSQT</sequence>
<evidence type="ECO:0000256" key="1">
    <source>
        <dbReference type="ARBA" id="ARBA00022598"/>
    </source>
</evidence>
<dbReference type="InterPro" id="IPR020845">
    <property type="entry name" value="AMP-binding_CS"/>
</dbReference>
<dbReference type="Pfam" id="PF00501">
    <property type="entry name" value="AMP-binding"/>
    <property type="match status" value="1"/>
</dbReference>
<keyword evidence="3" id="KW-0443">Lipid metabolism</keyword>
<dbReference type="GO" id="GO:0016020">
    <property type="term" value="C:membrane"/>
    <property type="evidence" value="ECO:0007669"/>
    <property type="project" value="TreeGrafter"/>
</dbReference>
<name>A0AAX3AGS1_9RHOB</name>
<reference evidence="6" key="1">
    <citation type="journal article" date="2022" name="Microorganisms">
        <title>Beyond the ABCs#Discovery of Three New Plasmid Types in Rhodobacterales (RepQ, RepY, RepW).</title>
        <authorList>
            <person name="Freese H.M."/>
            <person name="Ringel V."/>
            <person name="Overmann J."/>
            <person name="Petersen J."/>
        </authorList>
    </citation>
    <scope>NUCLEOTIDE SEQUENCE [LARGE SCALE GENOMIC DNA]</scope>
    <source>
        <strain evidence="6">DSM 110277</strain>
        <plasmid evidence="6">pDSM110277_a</plasmid>
    </source>
</reference>
<evidence type="ECO:0000313" key="6">
    <source>
        <dbReference type="Proteomes" id="UP000830781"/>
    </source>
</evidence>
<dbReference type="Proteomes" id="UP000830781">
    <property type="component" value="Plasmid pDSM110277_a"/>
</dbReference>
<dbReference type="PANTHER" id="PTHR43272:SF32">
    <property type="entry name" value="AMP-DEPENDENT SYNTHETASE_LIGASE DOMAIN-CONTAINING PROTEIN"/>
    <property type="match status" value="1"/>
</dbReference>
<dbReference type="RefSeq" id="WP_114865553.1">
    <property type="nucleotide sequence ID" value="NZ_CP084960.1"/>
</dbReference>
<evidence type="ECO:0000256" key="3">
    <source>
        <dbReference type="ARBA" id="ARBA00023098"/>
    </source>
</evidence>
<dbReference type="EMBL" id="CP084960">
    <property type="protein sequence ID" value="UOA24661.1"/>
    <property type="molecule type" value="Genomic_DNA"/>
</dbReference>
<gene>
    <name evidence="5" type="ORF">DSM110277_03107</name>
</gene>
<dbReference type="AlphaFoldDB" id="A0AAX3AGS1"/>
<keyword evidence="5" id="KW-0614">Plasmid</keyword>
<dbReference type="Pfam" id="PF23562">
    <property type="entry name" value="AMP-binding_C_3"/>
    <property type="match status" value="1"/>
</dbReference>
<keyword evidence="1 5" id="KW-0436">Ligase</keyword>
<accession>A0AAX3AGS1</accession>
<protein>
    <submittedName>
        <fullName evidence="5">Long-chain-fatty-acid--CoA ligase FadD15</fullName>
        <ecNumber evidence="5">6.2.1.3</ecNumber>
    </submittedName>
</protein>
<proteinExistence type="predicted"/>
<dbReference type="InterPro" id="IPR042099">
    <property type="entry name" value="ANL_N_sf"/>
</dbReference>
<dbReference type="PANTHER" id="PTHR43272">
    <property type="entry name" value="LONG-CHAIN-FATTY-ACID--COA LIGASE"/>
    <property type="match status" value="1"/>
</dbReference>
<dbReference type="SUPFAM" id="SSF56801">
    <property type="entry name" value="Acetyl-CoA synthetase-like"/>
    <property type="match status" value="1"/>
</dbReference>
<feature type="domain" description="AMP-dependent synthetase/ligase" evidence="4">
    <location>
        <begin position="38"/>
        <end position="442"/>
    </location>
</feature>
<evidence type="ECO:0000256" key="2">
    <source>
        <dbReference type="ARBA" id="ARBA00022832"/>
    </source>
</evidence>
<evidence type="ECO:0000313" key="5">
    <source>
        <dbReference type="EMBL" id="UOA24661.1"/>
    </source>
</evidence>
<keyword evidence="6" id="KW-1185">Reference proteome</keyword>
<dbReference type="Gene3D" id="3.40.50.12780">
    <property type="entry name" value="N-terminal domain of ligase-like"/>
    <property type="match status" value="1"/>
</dbReference>